<gene>
    <name evidence="8" type="primary">argS</name>
    <name evidence="12" type="ORF">GWK17_11610</name>
</gene>
<evidence type="ECO:0000256" key="3">
    <source>
        <dbReference type="ARBA" id="ARBA00022741"/>
    </source>
</evidence>
<dbReference type="Gene3D" id="1.10.730.10">
    <property type="entry name" value="Isoleucyl-tRNA Synthetase, Domain 1"/>
    <property type="match status" value="1"/>
</dbReference>
<comment type="catalytic activity">
    <reaction evidence="7 8">
        <text>tRNA(Arg) + L-arginine + ATP = L-arginyl-tRNA(Arg) + AMP + diphosphate</text>
        <dbReference type="Rhea" id="RHEA:20301"/>
        <dbReference type="Rhea" id="RHEA-COMP:9658"/>
        <dbReference type="Rhea" id="RHEA-COMP:9673"/>
        <dbReference type="ChEBI" id="CHEBI:30616"/>
        <dbReference type="ChEBI" id="CHEBI:32682"/>
        <dbReference type="ChEBI" id="CHEBI:33019"/>
        <dbReference type="ChEBI" id="CHEBI:78442"/>
        <dbReference type="ChEBI" id="CHEBI:78513"/>
        <dbReference type="ChEBI" id="CHEBI:456215"/>
        <dbReference type="EC" id="6.1.1.19"/>
    </reaction>
</comment>
<dbReference type="InterPro" id="IPR008909">
    <property type="entry name" value="DALR_anticod-bd"/>
</dbReference>
<dbReference type="CDD" id="cd07956">
    <property type="entry name" value="Anticodon_Ia_Arg"/>
    <property type="match status" value="1"/>
</dbReference>
<keyword evidence="4 8" id="KW-0067">ATP-binding</keyword>
<evidence type="ECO:0000256" key="2">
    <source>
        <dbReference type="ARBA" id="ARBA00022598"/>
    </source>
</evidence>
<dbReference type="Gene3D" id="3.30.1360.70">
    <property type="entry name" value="Arginyl tRNA synthetase N-terminal domain"/>
    <property type="match status" value="1"/>
</dbReference>
<dbReference type="InterPro" id="IPR001278">
    <property type="entry name" value="Arg-tRNA-ligase"/>
</dbReference>
<dbReference type="SMART" id="SM01016">
    <property type="entry name" value="Arg_tRNA_synt_N"/>
    <property type="match status" value="1"/>
</dbReference>
<keyword evidence="8" id="KW-0963">Cytoplasm</keyword>
<dbReference type="InterPro" id="IPR035684">
    <property type="entry name" value="ArgRS_core"/>
</dbReference>
<evidence type="ECO:0000313" key="13">
    <source>
        <dbReference type="Proteomes" id="UP000587942"/>
    </source>
</evidence>
<keyword evidence="2 8" id="KW-0436">Ligase</keyword>
<dbReference type="GO" id="GO:0004814">
    <property type="term" value="F:arginine-tRNA ligase activity"/>
    <property type="evidence" value="ECO:0007669"/>
    <property type="project" value="UniProtKB-UniRule"/>
</dbReference>
<sequence>MDYVKLYAELLAAELEGALSCSEIERLIEKPKFLHQGDLAFPCFQLAKSMRKPPVVIAEELNARLQSSVNDSMERFEAAGGYVNGFLNKAKVTEELLIEIGQKRNHYGDLDLGGNQIVTIDLSSPNIAKPFSMGHLRSTVIGNSLSLIYEKAGYKTVKINHLGDWGTQFGKLITAYKLWGSEEKVKKNPIQELLVLYIKFHDEAKSQPELEQEGRNWFRRLENGDVEALKLWKWFKDESLKEFKKIYELMGIEFDSYAGEAFYNDKMDSIVKMLKDRELLVDSDGALVVSLEEHELPPCLIKKSDGATLYATRDLAAAKYRFDSYSFVKSLYVVGNEQSLHFKQLKAVLAKLDFPWAAGIVHVPFGMMLKDGKKMSTRKGKVVLLEDVLNDSIQLAEKNIEEKNPHLENKTEIAKMVGTGAIVFHDLKNFRMNDIEFSLEEMLKVEGETGPYVQYTNARTQSLLKKGGFKGGNEDFKWAAIAEWPVITELQNFPETIKRAIDKNDPSLIAKYVLDLSQAFNKYYGEVRILEENAEKNARLQLVHCVSIVLEEGLRILGVKAPKEM</sequence>
<dbReference type="SMART" id="SM00836">
    <property type="entry name" value="DALR_1"/>
    <property type="match status" value="1"/>
</dbReference>
<keyword evidence="5 8" id="KW-0648">Protein biosynthesis</keyword>
<dbReference type="Gene3D" id="3.40.50.620">
    <property type="entry name" value="HUPs"/>
    <property type="match status" value="1"/>
</dbReference>
<dbReference type="Pfam" id="PF05746">
    <property type="entry name" value="DALR_1"/>
    <property type="match status" value="1"/>
</dbReference>
<name>A0A846TWN5_9BACI</name>
<dbReference type="CDD" id="cd00671">
    <property type="entry name" value="ArgRS_core"/>
    <property type="match status" value="1"/>
</dbReference>
<dbReference type="SUPFAM" id="SSF55190">
    <property type="entry name" value="Arginyl-tRNA synthetase (ArgRS), N-terminal 'additional' domain"/>
    <property type="match status" value="1"/>
</dbReference>
<evidence type="ECO:0000256" key="1">
    <source>
        <dbReference type="ARBA" id="ARBA00005594"/>
    </source>
</evidence>
<dbReference type="GO" id="GO:0005524">
    <property type="term" value="F:ATP binding"/>
    <property type="evidence" value="ECO:0007669"/>
    <property type="project" value="UniProtKB-UniRule"/>
</dbReference>
<evidence type="ECO:0000256" key="4">
    <source>
        <dbReference type="ARBA" id="ARBA00022840"/>
    </source>
</evidence>
<dbReference type="Pfam" id="PF03485">
    <property type="entry name" value="Arg_tRNA_synt_N"/>
    <property type="match status" value="1"/>
</dbReference>
<organism evidence="12 13">
    <name type="scientific">Mesobacillus selenatarsenatis</name>
    <dbReference type="NCBI Taxonomy" id="388741"/>
    <lineage>
        <taxon>Bacteria</taxon>
        <taxon>Bacillati</taxon>
        <taxon>Bacillota</taxon>
        <taxon>Bacilli</taxon>
        <taxon>Bacillales</taxon>
        <taxon>Bacillaceae</taxon>
        <taxon>Mesobacillus</taxon>
    </lineage>
</organism>
<dbReference type="GO" id="GO:0005737">
    <property type="term" value="C:cytoplasm"/>
    <property type="evidence" value="ECO:0007669"/>
    <property type="project" value="UniProtKB-SubCell"/>
</dbReference>
<dbReference type="PANTHER" id="PTHR11956:SF5">
    <property type="entry name" value="ARGININE--TRNA LIGASE, CYTOPLASMIC"/>
    <property type="match status" value="1"/>
</dbReference>
<evidence type="ECO:0000256" key="8">
    <source>
        <dbReference type="HAMAP-Rule" id="MF_00123"/>
    </source>
</evidence>
<comment type="subunit">
    <text evidence="8">Monomer.</text>
</comment>
<dbReference type="Proteomes" id="UP000587942">
    <property type="component" value="Unassembled WGS sequence"/>
</dbReference>
<comment type="caution">
    <text evidence="12">The sequence shown here is derived from an EMBL/GenBank/DDBJ whole genome shotgun (WGS) entry which is preliminary data.</text>
</comment>
<feature type="domain" description="DALR anticodon binding" evidence="10">
    <location>
        <begin position="453"/>
        <end position="565"/>
    </location>
</feature>
<dbReference type="PRINTS" id="PR01038">
    <property type="entry name" value="TRNASYNTHARG"/>
</dbReference>
<dbReference type="RefSeq" id="WP_167832539.1">
    <property type="nucleotide sequence ID" value="NZ_JAAVUM010000007.1"/>
</dbReference>
<keyword evidence="6 8" id="KW-0030">Aminoacyl-tRNA synthetase</keyword>
<evidence type="ECO:0000259" key="10">
    <source>
        <dbReference type="SMART" id="SM00836"/>
    </source>
</evidence>
<reference evidence="12 13" key="1">
    <citation type="submission" date="2020-03" db="EMBL/GenBank/DDBJ databases">
        <authorList>
            <person name="Sun Q."/>
        </authorList>
    </citation>
    <scope>NUCLEOTIDE SEQUENCE [LARGE SCALE GENOMIC DNA]</scope>
    <source>
        <strain evidence="12 13">KACC 21451</strain>
    </source>
</reference>
<dbReference type="AlphaFoldDB" id="A0A846TWN5"/>
<feature type="domain" description="Arginyl tRNA synthetase N-terminal" evidence="11">
    <location>
        <begin position="5"/>
        <end position="87"/>
    </location>
</feature>
<comment type="similarity">
    <text evidence="1 8 9">Belongs to the class-I aminoacyl-tRNA synthetase family.</text>
</comment>
<evidence type="ECO:0000259" key="11">
    <source>
        <dbReference type="SMART" id="SM01016"/>
    </source>
</evidence>
<keyword evidence="3 8" id="KW-0547">Nucleotide-binding</keyword>
<dbReference type="SUPFAM" id="SSF47323">
    <property type="entry name" value="Anticodon-binding domain of a subclass of class I aminoacyl-tRNA synthetases"/>
    <property type="match status" value="1"/>
</dbReference>
<comment type="subcellular location">
    <subcellularLocation>
        <location evidence="8">Cytoplasm</location>
    </subcellularLocation>
</comment>
<evidence type="ECO:0000256" key="9">
    <source>
        <dbReference type="RuleBase" id="RU363038"/>
    </source>
</evidence>
<protein>
    <recommendedName>
        <fullName evidence="8">Arginine--tRNA ligase</fullName>
        <ecNumber evidence="8">6.1.1.19</ecNumber>
    </recommendedName>
    <alternativeName>
        <fullName evidence="8">Arginyl-tRNA synthetase</fullName>
        <shortName evidence="8">ArgRS</shortName>
    </alternativeName>
</protein>
<dbReference type="HAMAP" id="MF_00123">
    <property type="entry name" value="Arg_tRNA_synth"/>
    <property type="match status" value="1"/>
</dbReference>
<evidence type="ECO:0000256" key="5">
    <source>
        <dbReference type="ARBA" id="ARBA00022917"/>
    </source>
</evidence>
<dbReference type="InterPro" id="IPR014729">
    <property type="entry name" value="Rossmann-like_a/b/a_fold"/>
</dbReference>
<dbReference type="EC" id="6.1.1.19" evidence="8"/>
<dbReference type="SUPFAM" id="SSF52374">
    <property type="entry name" value="Nucleotidylyl transferase"/>
    <property type="match status" value="1"/>
</dbReference>
<dbReference type="PANTHER" id="PTHR11956">
    <property type="entry name" value="ARGINYL-TRNA SYNTHETASE"/>
    <property type="match status" value="1"/>
</dbReference>
<evidence type="ECO:0000313" key="12">
    <source>
        <dbReference type="EMBL" id="NKE06106.1"/>
    </source>
</evidence>
<evidence type="ECO:0000256" key="6">
    <source>
        <dbReference type="ARBA" id="ARBA00023146"/>
    </source>
</evidence>
<accession>A0A846TWN5</accession>
<dbReference type="EMBL" id="JAAVUM010000007">
    <property type="protein sequence ID" value="NKE06106.1"/>
    <property type="molecule type" value="Genomic_DNA"/>
</dbReference>
<dbReference type="Pfam" id="PF00750">
    <property type="entry name" value="tRNA-synt_1d"/>
    <property type="match status" value="1"/>
</dbReference>
<proteinExistence type="inferred from homology"/>
<dbReference type="NCBIfam" id="TIGR00456">
    <property type="entry name" value="argS"/>
    <property type="match status" value="1"/>
</dbReference>
<dbReference type="FunFam" id="3.40.50.620:FF:000116">
    <property type="entry name" value="Arginine--tRNA ligase"/>
    <property type="match status" value="1"/>
</dbReference>
<dbReference type="InterPro" id="IPR009080">
    <property type="entry name" value="tRNAsynth_Ia_anticodon-bd"/>
</dbReference>
<dbReference type="GO" id="GO:0006420">
    <property type="term" value="P:arginyl-tRNA aminoacylation"/>
    <property type="evidence" value="ECO:0007669"/>
    <property type="project" value="UniProtKB-UniRule"/>
</dbReference>
<dbReference type="InterPro" id="IPR005148">
    <property type="entry name" value="Arg-tRNA-synth_N"/>
</dbReference>
<evidence type="ECO:0000256" key="7">
    <source>
        <dbReference type="ARBA" id="ARBA00049339"/>
    </source>
</evidence>
<dbReference type="InterPro" id="IPR036695">
    <property type="entry name" value="Arg-tRNA-synth_N_sf"/>
</dbReference>
<feature type="short sequence motif" description="'HIGH' region" evidence="8">
    <location>
        <begin position="125"/>
        <end position="135"/>
    </location>
</feature>